<keyword evidence="3 6" id="KW-0820">tRNA-binding</keyword>
<evidence type="ECO:0000256" key="1">
    <source>
        <dbReference type="ARBA" id="ARBA00004496"/>
    </source>
</evidence>
<accession>A0AAE2BZT7</accession>
<dbReference type="GO" id="GO:0032991">
    <property type="term" value="C:protein-containing complex"/>
    <property type="evidence" value="ECO:0007669"/>
    <property type="project" value="UniProtKB-ARBA"/>
</dbReference>
<dbReference type="Gene3D" id="1.20.1050.130">
    <property type="match status" value="1"/>
</dbReference>
<protein>
    <submittedName>
        <fullName evidence="9">Methionine--tRNA ligase, cytoplasmic</fullName>
    </submittedName>
</protein>
<evidence type="ECO:0000259" key="8">
    <source>
        <dbReference type="PROSITE" id="PS50886"/>
    </source>
</evidence>
<feature type="region of interest" description="Disordered" evidence="7">
    <location>
        <begin position="189"/>
        <end position="249"/>
    </location>
</feature>
<keyword evidence="2" id="KW-0963">Cytoplasm</keyword>
<dbReference type="Proteomes" id="UP001289374">
    <property type="component" value="Unassembled WGS sequence"/>
</dbReference>
<dbReference type="GO" id="GO:0016874">
    <property type="term" value="F:ligase activity"/>
    <property type="evidence" value="ECO:0007669"/>
    <property type="project" value="UniProtKB-KW"/>
</dbReference>
<dbReference type="PANTHER" id="PTHR11586:SF33">
    <property type="entry name" value="AMINOACYL TRNA SYNTHASE COMPLEX-INTERACTING MULTIFUNCTIONAL PROTEIN 1"/>
    <property type="match status" value="1"/>
</dbReference>
<evidence type="ECO:0000256" key="3">
    <source>
        <dbReference type="ARBA" id="ARBA00022555"/>
    </source>
</evidence>
<feature type="domain" description="TRNA-binding" evidence="8">
    <location>
        <begin position="255"/>
        <end position="358"/>
    </location>
</feature>
<dbReference type="InterPro" id="IPR002547">
    <property type="entry name" value="tRNA-bd_dom"/>
</dbReference>
<dbReference type="InterPro" id="IPR012340">
    <property type="entry name" value="NA-bd_OB-fold"/>
</dbReference>
<dbReference type="Pfam" id="PF01588">
    <property type="entry name" value="tRNA_bind"/>
    <property type="match status" value="1"/>
</dbReference>
<dbReference type="SUPFAM" id="SSF50249">
    <property type="entry name" value="Nucleic acid-binding proteins"/>
    <property type="match status" value="1"/>
</dbReference>
<dbReference type="GO" id="GO:0006412">
    <property type="term" value="P:translation"/>
    <property type="evidence" value="ECO:0007669"/>
    <property type="project" value="UniProtKB-KW"/>
</dbReference>
<dbReference type="InterPro" id="IPR036282">
    <property type="entry name" value="Glutathione-S-Trfase_C_sf"/>
</dbReference>
<dbReference type="GO" id="GO:0000049">
    <property type="term" value="F:tRNA binding"/>
    <property type="evidence" value="ECO:0007669"/>
    <property type="project" value="UniProtKB-UniRule"/>
</dbReference>
<feature type="compositionally biased region" description="Low complexity" evidence="7">
    <location>
        <begin position="204"/>
        <end position="213"/>
    </location>
</feature>
<dbReference type="GO" id="GO:0005737">
    <property type="term" value="C:cytoplasm"/>
    <property type="evidence" value="ECO:0007669"/>
    <property type="project" value="UniProtKB-SubCell"/>
</dbReference>
<comment type="subcellular location">
    <subcellularLocation>
        <location evidence="1">Cytoplasm</location>
    </subcellularLocation>
</comment>
<feature type="compositionally biased region" description="Basic and acidic residues" evidence="7">
    <location>
        <begin position="237"/>
        <end position="249"/>
    </location>
</feature>
<reference evidence="9" key="2">
    <citation type="journal article" date="2024" name="Plant">
        <title>Genomic evolution and insights into agronomic trait innovations of Sesamum species.</title>
        <authorList>
            <person name="Miao H."/>
            <person name="Wang L."/>
            <person name="Qu L."/>
            <person name="Liu H."/>
            <person name="Sun Y."/>
            <person name="Le M."/>
            <person name="Wang Q."/>
            <person name="Wei S."/>
            <person name="Zheng Y."/>
            <person name="Lin W."/>
            <person name="Duan Y."/>
            <person name="Cao H."/>
            <person name="Xiong S."/>
            <person name="Wang X."/>
            <person name="Wei L."/>
            <person name="Li C."/>
            <person name="Ma Q."/>
            <person name="Ju M."/>
            <person name="Zhao R."/>
            <person name="Li G."/>
            <person name="Mu C."/>
            <person name="Tian Q."/>
            <person name="Mei H."/>
            <person name="Zhang T."/>
            <person name="Gao T."/>
            <person name="Zhang H."/>
        </authorList>
    </citation>
    <scope>NUCLEOTIDE SEQUENCE</scope>
    <source>
        <strain evidence="9">K16</strain>
    </source>
</reference>
<keyword evidence="5" id="KW-0648">Protein biosynthesis</keyword>
<keyword evidence="4 6" id="KW-0694">RNA-binding</keyword>
<dbReference type="PROSITE" id="PS50886">
    <property type="entry name" value="TRBD"/>
    <property type="match status" value="1"/>
</dbReference>
<gene>
    <name evidence="9" type="ORF">Sango_0714600</name>
</gene>
<dbReference type="InterPro" id="IPR051270">
    <property type="entry name" value="Tyrosine-tRNA_ligase_regulator"/>
</dbReference>
<evidence type="ECO:0000256" key="7">
    <source>
        <dbReference type="SAM" id="MobiDB-lite"/>
    </source>
</evidence>
<dbReference type="FunFam" id="2.40.50.140:FF:000047">
    <property type="entry name" value="tyrosine--tRNA ligase, cytoplasmic isoform X2"/>
    <property type="match status" value="1"/>
</dbReference>
<dbReference type="AlphaFoldDB" id="A0AAE2BZT7"/>
<keyword evidence="9" id="KW-0436">Ligase</keyword>
<evidence type="ECO:0000256" key="6">
    <source>
        <dbReference type="PROSITE-ProRule" id="PRU00209"/>
    </source>
</evidence>
<name>A0AAE2BZT7_9LAMI</name>
<evidence type="ECO:0000313" key="10">
    <source>
        <dbReference type="Proteomes" id="UP001289374"/>
    </source>
</evidence>
<reference evidence="9" key="1">
    <citation type="submission" date="2020-06" db="EMBL/GenBank/DDBJ databases">
        <authorList>
            <person name="Li T."/>
            <person name="Hu X."/>
            <person name="Zhang T."/>
            <person name="Song X."/>
            <person name="Zhang H."/>
            <person name="Dai N."/>
            <person name="Sheng W."/>
            <person name="Hou X."/>
            <person name="Wei L."/>
        </authorList>
    </citation>
    <scope>NUCLEOTIDE SEQUENCE</scope>
    <source>
        <strain evidence="9">K16</strain>
        <tissue evidence="9">Leaf</tissue>
    </source>
</reference>
<organism evidence="9 10">
    <name type="scientific">Sesamum angolense</name>
    <dbReference type="NCBI Taxonomy" id="2727404"/>
    <lineage>
        <taxon>Eukaryota</taxon>
        <taxon>Viridiplantae</taxon>
        <taxon>Streptophyta</taxon>
        <taxon>Embryophyta</taxon>
        <taxon>Tracheophyta</taxon>
        <taxon>Spermatophyta</taxon>
        <taxon>Magnoliopsida</taxon>
        <taxon>eudicotyledons</taxon>
        <taxon>Gunneridae</taxon>
        <taxon>Pentapetalae</taxon>
        <taxon>asterids</taxon>
        <taxon>lamiids</taxon>
        <taxon>Lamiales</taxon>
        <taxon>Pedaliaceae</taxon>
        <taxon>Sesamum</taxon>
    </lineage>
</organism>
<dbReference type="InterPro" id="IPR053836">
    <property type="entry name" value="Arc1-like_N"/>
</dbReference>
<evidence type="ECO:0000256" key="5">
    <source>
        <dbReference type="ARBA" id="ARBA00022917"/>
    </source>
</evidence>
<evidence type="ECO:0000313" key="9">
    <source>
        <dbReference type="EMBL" id="KAK4403460.1"/>
    </source>
</evidence>
<evidence type="ECO:0000256" key="4">
    <source>
        <dbReference type="ARBA" id="ARBA00022884"/>
    </source>
</evidence>
<dbReference type="Gene3D" id="2.40.50.140">
    <property type="entry name" value="Nucleic acid-binding proteins"/>
    <property type="match status" value="1"/>
</dbReference>
<dbReference type="SUPFAM" id="SSF47616">
    <property type="entry name" value="GST C-terminal domain-like"/>
    <property type="match status" value="1"/>
</dbReference>
<feature type="compositionally biased region" description="Basic and acidic residues" evidence="7">
    <location>
        <begin position="214"/>
        <end position="230"/>
    </location>
</feature>
<dbReference type="PANTHER" id="PTHR11586">
    <property type="entry name" value="TRNA-AMINOACYLATION COFACTOR ARC1 FAMILY MEMBER"/>
    <property type="match status" value="1"/>
</dbReference>
<sequence length="416" mass="45555">MGSSNVKKNLVLALCKHLSVDPSPFASDLGSDFRSLCTSILKKSANADALVKNNELVKWIEFAESFLSSNAAVKGLNELNEELITKSVLLGNGLKLSAADIIVFSAVHSYVTMHRRGEIALSHVERDFINFNCSFVVCELQIGLSGADRAKYPHLLRWADYIQNKEEVGNLFEKILLEKVQFAPPALKPAKKVEDSKPNKTVQEAKPAAASPEADSKAKKSADPQKKKVEGVTQVTADKKKQPEKEVDKKDEELSVSLLKIQIGHIRKAWKHPSADSLLVEEIDVGEAKCRQVVSGLAKYCTPEELMNRRIVLITNVKPGKLRDVMSEGLVLCASNQDHTVVEPLRAPEGAKLGECVTFLGHDGKPEDVLNPKKKQLDKITPHLFTDDKGVATFKGIPFMTSSGPCNSSIPNASIK</sequence>
<dbReference type="EMBL" id="JACGWL010000004">
    <property type="protein sequence ID" value="KAK4403460.1"/>
    <property type="molecule type" value="Genomic_DNA"/>
</dbReference>
<proteinExistence type="predicted"/>
<keyword evidence="10" id="KW-1185">Reference proteome</keyword>
<evidence type="ECO:0000256" key="2">
    <source>
        <dbReference type="ARBA" id="ARBA00022490"/>
    </source>
</evidence>
<dbReference type="CDD" id="cd02799">
    <property type="entry name" value="tRNA_bind_EMAP-II_like"/>
    <property type="match status" value="1"/>
</dbReference>
<comment type="caution">
    <text evidence="9">The sequence shown here is derived from an EMBL/GenBank/DDBJ whole genome shotgun (WGS) entry which is preliminary data.</text>
</comment>
<dbReference type="Pfam" id="PF21972">
    <property type="entry name" value="Arc1p_N_like"/>
    <property type="match status" value="1"/>
</dbReference>